<evidence type="ECO:0000313" key="2">
    <source>
        <dbReference type="EMBL" id="MBG6136638.1"/>
    </source>
</evidence>
<name>A0A8J7GA69_9ACTN</name>
<dbReference type="RefSeq" id="WP_197003589.1">
    <property type="nucleotide sequence ID" value="NZ_BONS01000016.1"/>
</dbReference>
<dbReference type="EMBL" id="JADOUF010000001">
    <property type="protein sequence ID" value="MBG6136638.1"/>
    <property type="molecule type" value="Genomic_DNA"/>
</dbReference>
<keyword evidence="3" id="KW-1185">Reference proteome</keyword>
<feature type="region of interest" description="Disordered" evidence="1">
    <location>
        <begin position="136"/>
        <end position="161"/>
    </location>
</feature>
<proteinExistence type="predicted"/>
<evidence type="ECO:0000256" key="1">
    <source>
        <dbReference type="SAM" id="MobiDB-lite"/>
    </source>
</evidence>
<comment type="caution">
    <text evidence="2">The sequence shown here is derived from an EMBL/GenBank/DDBJ whole genome shotgun (WGS) entry which is preliminary data.</text>
</comment>
<dbReference type="AlphaFoldDB" id="A0A8J7GA69"/>
<protein>
    <submittedName>
        <fullName evidence="2">Uncharacterized protein</fullName>
    </submittedName>
</protein>
<gene>
    <name evidence="2" type="ORF">IW245_002832</name>
</gene>
<accession>A0A8J7GA69</accession>
<sequence length="341" mass="36464">MTARPEFSRAVVVAVEETGAGRRVPGAVREAARVLDWLARMRVPADRIACFTAPEVASAVSRPATGLVEFLTAELPATGGDALFVYWAGPSLQDGTQLCLPAAGRPEALDRDGLLAWLRTSTVRYPEQVVLLDTSDVTAEPGPAPTRVELGAGSPAPGRRQSVLHARGQLTRSLLELLESATAWPLPTPWLFQTLSSRIAESGDPGLGVLSYRDVDGQTLTVPRPPAPTTPEPAAGGPARVHRPGHREAATLLRAVPAFRQGRDGLTALVDELRSEFGGFLDGWTPEHSFRDCLDVTRALWEIEDGEQILAGICRALPHLFPPDARSVRALLAHLDGEGVS</sequence>
<organism evidence="2 3">
    <name type="scientific">Longispora fulva</name>
    <dbReference type="NCBI Taxonomy" id="619741"/>
    <lineage>
        <taxon>Bacteria</taxon>
        <taxon>Bacillati</taxon>
        <taxon>Actinomycetota</taxon>
        <taxon>Actinomycetes</taxon>
        <taxon>Micromonosporales</taxon>
        <taxon>Micromonosporaceae</taxon>
        <taxon>Longispora</taxon>
    </lineage>
</organism>
<reference evidence="2" key="1">
    <citation type="submission" date="2020-11" db="EMBL/GenBank/DDBJ databases">
        <title>Sequencing the genomes of 1000 actinobacteria strains.</title>
        <authorList>
            <person name="Klenk H.-P."/>
        </authorList>
    </citation>
    <scope>NUCLEOTIDE SEQUENCE</scope>
    <source>
        <strain evidence="2">DSM 45356</strain>
    </source>
</reference>
<evidence type="ECO:0000313" key="3">
    <source>
        <dbReference type="Proteomes" id="UP000622552"/>
    </source>
</evidence>
<dbReference type="Proteomes" id="UP000622552">
    <property type="component" value="Unassembled WGS sequence"/>
</dbReference>
<feature type="region of interest" description="Disordered" evidence="1">
    <location>
        <begin position="223"/>
        <end position="242"/>
    </location>
</feature>